<evidence type="ECO:0000256" key="4">
    <source>
        <dbReference type="ARBA" id="ARBA00022679"/>
    </source>
</evidence>
<feature type="transmembrane region" description="Helical" evidence="8">
    <location>
        <begin position="87"/>
        <end position="108"/>
    </location>
</feature>
<feature type="transmembrane region" description="Helical" evidence="8">
    <location>
        <begin position="173"/>
        <end position="202"/>
    </location>
</feature>
<evidence type="ECO:0000256" key="3">
    <source>
        <dbReference type="ARBA" id="ARBA00022676"/>
    </source>
</evidence>
<comment type="subcellular location">
    <subcellularLocation>
        <location evidence="1">Cell membrane</location>
        <topology evidence="1">Multi-pass membrane protein</topology>
    </subcellularLocation>
</comment>
<keyword evidence="4" id="KW-0808">Transferase</keyword>
<feature type="transmembrane region" description="Helical" evidence="8">
    <location>
        <begin position="214"/>
        <end position="232"/>
    </location>
</feature>
<organism evidence="10 11">
    <name type="scientific">Sphingomonas psychrolutea</name>
    <dbReference type="NCBI Taxonomy" id="1259676"/>
    <lineage>
        <taxon>Bacteria</taxon>
        <taxon>Pseudomonadati</taxon>
        <taxon>Pseudomonadota</taxon>
        <taxon>Alphaproteobacteria</taxon>
        <taxon>Sphingomonadales</taxon>
        <taxon>Sphingomonadaceae</taxon>
        <taxon>Sphingomonas</taxon>
    </lineage>
</organism>
<evidence type="ECO:0000256" key="1">
    <source>
        <dbReference type="ARBA" id="ARBA00004651"/>
    </source>
</evidence>
<feature type="transmembrane region" description="Helical" evidence="8">
    <location>
        <begin position="144"/>
        <end position="161"/>
    </location>
</feature>
<keyword evidence="7 8" id="KW-0472">Membrane</keyword>
<feature type="transmembrane region" description="Helical" evidence="8">
    <location>
        <begin position="356"/>
        <end position="374"/>
    </location>
</feature>
<feature type="transmembrane region" description="Helical" evidence="8">
    <location>
        <begin position="272"/>
        <end position="291"/>
    </location>
</feature>
<name>A0ABQ1FZ69_9SPHN</name>
<dbReference type="PANTHER" id="PTHR33908">
    <property type="entry name" value="MANNOSYLTRANSFERASE YKCB-RELATED"/>
    <property type="match status" value="1"/>
</dbReference>
<evidence type="ECO:0000256" key="7">
    <source>
        <dbReference type="ARBA" id="ARBA00023136"/>
    </source>
</evidence>
<dbReference type="Proteomes" id="UP000618591">
    <property type="component" value="Unassembled WGS sequence"/>
</dbReference>
<evidence type="ECO:0000256" key="6">
    <source>
        <dbReference type="ARBA" id="ARBA00022989"/>
    </source>
</evidence>
<keyword evidence="11" id="KW-1185">Reference proteome</keyword>
<protein>
    <recommendedName>
        <fullName evidence="9">Glycosyltransferase RgtA/B/C/D-like domain-containing protein</fullName>
    </recommendedName>
</protein>
<evidence type="ECO:0000313" key="11">
    <source>
        <dbReference type="Proteomes" id="UP000618591"/>
    </source>
</evidence>
<reference evidence="11" key="1">
    <citation type="journal article" date="2019" name="Int. J. Syst. Evol. Microbiol.">
        <title>The Global Catalogue of Microorganisms (GCM) 10K type strain sequencing project: providing services to taxonomists for standard genome sequencing and annotation.</title>
        <authorList>
            <consortium name="The Broad Institute Genomics Platform"/>
            <consortium name="The Broad Institute Genome Sequencing Center for Infectious Disease"/>
            <person name="Wu L."/>
            <person name="Ma J."/>
        </authorList>
    </citation>
    <scope>NUCLEOTIDE SEQUENCE [LARGE SCALE GENOMIC DNA]</scope>
    <source>
        <strain evidence="11">CGMCC 1.10106</strain>
    </source>
</reference>
<keyword evidence="3" id="KW-0328">Glycosyltransferase</keyword>
<feature type="transmembrane region" description="Helical" evidence="8">
    <location>
        <begin position="298"/>
        <end position="317"/>
    </location>
</feature>
<keyword evidence="5 8" id="KW-0812">Transmembrane</keyword>
<dbReference type="Pfam" id="PF13231">
    <property type="entry name" value="PMT_2"/>
    <property type="match status" value="1"/>
</dbReference>
<evidence type="ECO:0000259" key="9">
    <source>
        <dbReference type="Pfam" id="PF13231"/>
    </source>
</evidence>
<proteinExistence type="predicted"/>
<dbReference type="RefSeq" id="WP_188444798.1">
    <property type="nucleotide sequence ID" value="NZ_BMDW01000001.1"/>
</dbReference>
<dbReference type="EMBL" id="BMDW01000001">
    <property type="protein sequence ID" value="GGA34319.1"/>
    <property type="molecule type" value="Genomic_DNA"/>
</dbReference>
<evidence type="ECO:0000313" key="10">
    <source>
        <dbReference type="EMBL" id="GGA34319.1"/>
    </source>
</evidence>
<dbReference type="PANTHER" id="PTHR33908:SF11">
    <property type="entry name" value="MEMBRANE PROTEIN"/>
    <property type="match status" value="1"/>
</dbReference>
<evidence type="ECO:0000256" key="8">
    <source>
        <dbReference type="SAM" id="Phobius"/>
    </source>
</evidence>
<sequence>MTGGRAGATTLVAILLLSTLFLFLDRRTMPIQLWDESRNIVNALELQARGFGLVTTYAGAPDVWNTKPPLLIWLMAASVTVFGPSEWALRLPSMVAALGTVAIVFWFVRRTTGSVATAGLAAALLVLSPAYFGEHSARTADYDALLLFFVTTYLCLLFLTLHRERPSPTRLALIGVAICCALLTKSVAAVVPGLGVIVYLAITARGRRVVATPNYVILGLGVALAVGLFLALREGQAPGYLEAAWFNDVRGRFSASLVTAKSHYFYVDQLRAGFFSTALLLLLSPAAVFVARGRTRMVLLYAVCIILTTLAVFTCAASKLHHYILPAVPFMAIAAATTVRIMIAQARAVLRADTRYARLLGAALIIAAVAPILMGTAGAVARRYYVPIVGEGARSGQYGALFARIVPHADRRILVVDPGFVLEGKPHYAPVLLAYRELWAARGSVIGHTTNLLAVAHARGVILASCDADAVARLKTRASDIGGVAECAAVAVD</sequence>
<feature type="transmembrane region" description="Helical" evidence="8">
    <location>
        <begin position="114"/>
        <end position="132"/>
    </location>
</feature>
<dbReference type="InterPro" id="IPR050297">
    <property type="entry name" value="LipidA_mod_glycosyltrf_83"/>
</dbReference>
<evidence type="ECO:0000256" key="2">
    <source>
        <dbReference type="ARBA" id="ARBA00022475"/>
    </source>
</evidence>
<keyword evidence="2" id="KW-1003">Cell membrane</keyword>
<accession>A0ABQ1FZ69</accession>
<feature type="transmembrane region" description="Helical" evidence="8">
    <location>
        <begin position="323"/>
        <end position="344"/>
    </location>
</feature>
<comment type="caution">
    <text evidence="10">The sequence shown here is derived from an EMBL/GenBank/DDBJ whole genome shotgun (WGS) entry which is preliminary data.</text>
</comment>
<feature type="transmembrane region" description="Helical" evidence="8">
    <location>
        <begin position="6"/>
        <end position="24"/>
    </location>
</feature>
<dbReference type="InterPro" id="IPR038731">
    <property type="entry name" value="RgtA/B/C-like"/>
</dbReference>
<evidence type="ECO:0000256" key="5">
    <source>
        <dbReference type="ARBA" id="ARBA00022692"/>
    </source>
</evidence>
<gene>
    <name evidence="10" type="ORF">GCM10011395_00820</name>
</gene>
<keyword evidence="6 8" id="KW-1133">Transmembrane helix</keyword>
<feature type="domain" description="Glycosyltransferase RgtA/B/C/D-like" evidence="9">
    <location>
        <begin position="67"/>
        <end position="226"/>
    </location>
</feature>